<evidence type="ECO:0000259" key="4">
    <source>
        <dbReference type="Pfam" id="PF24568"/>
    </source>
</evidence>
<feature type="coiled-coil region" evidence="2">
    <location>
        <begin position="164"/>
        <end position="247"/>
    </location>
</feature>
<dbReference type="Pfam" id="PF01551">
    <property type="entry name" value="Peptidase_M23"/>
    <property type="match status" value="1"/>
</dbReference>
<dbReference type="PANTHER" id="PTHR21666">
    <property type="entry name" value="PEPTIDASE-RELATED"/>
    <property type="match status" value="1"/>
</dbReference>
<evidence type="ECO:0000313" key="6">
    <source>
        <dbReference type="Proteomes" id="UP000177354"/>
    </source>
</evidence>
<evidence type="ECO:0000256" key="2">
    <source>
        <dbReference type="SAM" id="Coils"/>
    </source>
</evidence>
<dbReference type="SUPFAM" id="SSF51261">
    <property type="entry name" value="Duplicated hybrid motif"/>
    <property type="match status" value="2"/>
</dbReference>
<feature type="domain" description="M23ase beta-sheet core" evidence="3">
    <location>
        <begin position="249"/>
        <end position="279"/>
    </location>
</feature>
<dbReference type="InterPro" id="IPR050570">
    <property type="entry name" value="Cell_wall_metabolism_enzyme"/>
</dbReference>
<dbReference type="Gene3D" id="2.70.70.10">
    <property type="entry name" value="Glucose Permease (Domain IIA)"/>
    <property type="match status" value="1"/>
</dbReference>
<dbReference type="AlphaFoldDB" id="A0A1F5Z794"/>
<name>A0A1F5Z794_9BACT</name>
<dbReference type="InterPro" id="IPR016047">
    <property type="entry name" value="M23ase_b-sheet_dom"/>
</dbReference>
<accession>A0A1F5Z794</accession>
<dbReference type="InterPro" id="IPR011055">
    <property type="entry name" value="Dup_hybrid_motif"/>
</dbReference>
<dbReference type="Pfam" id="PF24568">
    <property type="entry name" value="CC_PcsB"/>
    <property type="match status" value="1"/>
</dbReference>
<proteinExistence type="predicted"/>
<dbReference type="CDD" id="cd12797">
    <property type="entry name" value="M23_peptidase"/>
    <property type="match status" value="2"/>
</dbReference>
<evidence type="ECO:0000256" key="1">
    <source>
        <dbReference type="ARBA" id="ARBA00022729"/>
    </source>
</evidence>
<comment type="caution">
    <text evidence="5">The sequence shown here is derived from an EMBL/GenBank/DDBJ whole genome shotgun (WGS) entry which is preliminary data.</text>
</comment>
<reference evidence="5 6" key="1">
    <citation type="journal article" date="2016" name="Nat. Commun.">
        <title>Thousands of microbial genomes shed light on interconnected biogeochemical processes in an aquifer system.</title>
        <authorList>
            <person name="Anantharaman K."/>
            <person name="Brown C.T."/>
            <person name="Hug L.A."/>
            <person name="Sharon I."/>
            <person name="Castelle C.J."/>
            <person name="Probst A.J."/>
            <person name="Thomas B.C."/>
            <person name="Singh A."/>
            <person name="Wilkins M.J."/>
            <person name="Karaoz U."/>
            <person name="Brodie E.L."/>
            <person name="Williams K.H."/>
            <person name="Hubbard S.S."/>
            <person name="Banfield J.F."/>
        </authorList>
    </citation>
    <scope>NUCLEOTIDE SEQUENCE [LARGE SCALE GENOMIC DNA]</scope>
</reference>
<dbReference type="InterPro" id="IPR057309">
    <property type="entry name" value="PcsB_CC"/>
</dbReference>
<keyword evidence="2" id="KW-0175">Coiled coil</keyword>
<keyword evidence="1" id="KW-0732">Signal</keyword>
<dbReference type="Proteomes" id="UP000177354">
    <property type="component" value="Unassembled WGS sequence"/>
</dbReference>
<evidence type="ECO:0000259" key="3">
    <source>
        <dbReference type="Pfam" id="PF01551"/>
    </source>
</evidence>
<organism evidence="5 6">
    <name type="scientific">Candidatus Gottesmanbacteria bacterium RIFCSPHIGHO2_01_FULL_40_15</name>
    <dbReference type="NCBI Taxonomy" id="1798376"/>
    <lineage>
        <taxon>Bacteria</taxon>
        <taxon>Candidatus Gottesmaniibacteriota</taxon>
    </lineage>
</organism>
<sequence>MVKPFKRYILFFLLICWIFLVTPFRVRSAPFCPTDDPCKDKNDVNDKVACYNDIVNTCAAQRQSMTAQIVYLTTSIELTSAKIEATHAKITQLEKDILTISEKIDKLENTLTKITQILLDRIIATYRVGEQSYLTLFLGSNGFSDFVNRFKYMQLVQAHDRKLLFQLQNSKENFKDQKQEREDKKVQLDAARKQLEKEEVTLAQQKKEKEVFLLVTKNSEAVYKQNLAAAQREARNIQQAASILSQAGVSKRVNKGEVIGVMGNTGFSTGPHLHLGVYNLHESELNKFYFESGYDNPLNFLASKEVTFYANSCDDIGSTQRKSTGGGSWEWPMSDPTITQCFGHTPYSGAYYRSGVHSGVDMYNDNNPLIKAVEGGNAYTYRGGQSAGNGVFIFHDNGKMTLYWHLQ</sequence>
<feature type="domain" description="Peptidoglycan hydrolase PcsB coiled-coil" evidence="4">
    <location>
        <begin position="104"/>
        <end position="175"/>
    </location>
</feature>
<gene>
    <name evidence="5" type="ORF">A2777_06305</name>
</gene>
<dbReference type="Gene3D" id="6.10.250.3150">
    <property type="match status" value="1"/>
</dbReference>
<dbReference type="EMBL" id="MFJF01000004">
    <property type="protein sequence ID" value="OGG08306.1"/>
    <property type="molecule type" value="Genomic_DNA"/>
</dbReference>
<dbReference type="PANTHER" id="PTHR21666:SF270">
    <property type="entry name" value="MUREIN HYDROLASE ACTIVATOR ENVC"/>
    <property type="match status" value="1"/>
</dbReference>
<evidence type="ECO:0000313" key="5">
    <source>
        <dbReference type="EMBL" id="OGG08306.1"/>
    </source>
</evidence>
<dbReference type="GO" id="GO:0004222">
    <property type="term" value="F:metalloendopeptidase activity"/>
    <property type="evidence" value="ECO:0007669"/>
    <property type="project" value="TreeGrafter"/>
</dbReference>
<protein>
    <submittedName>
        <fullName evidence="5">Uncharacterized protein</fullName>
    </submittedName>
</protein>